<sequence length="138" mass="15431">MSGIHVTRLEISPLVALLNMIKNNYFEKPEVFRTLVAVLHDYNHCLNSAKKVVKYIQLLLSDNNDLAHCLLSLLPKKPIACDQSFNSICNVNPYSGVSSVVLQGFNDSSVLLTNSYPHSKPAIIICHNCYSPIMFNTH</sequence>
<name>A0A6P7SYY3_9MOLL</name>
<dbReference type="SUPFAM" id="SSF47762">
    <property type="entry name" value="PAH2 domain"/>
    <property type="match status" value="1"/>
</dbReference>
<proteinExistence type="predicted"/>
<dbReference type="RefSeq" id="XP_029643367.2">
    <property type="nucleotide sequence ID" value="XM_029787507.2"/>
</dbReference>
<comment type="subcellular location">
    <subcellularLocation>
        <location evidence="1">Nucleus</location>
    </subcellularLocation>
</comment>
<protein>
    <submittedName>
        <fullName evidence="4">Uncharacterized protein LOC115217825 isoform X2</fullName>
    </submittedName>
</protein>
<evidence type="ECO:0000313" key="4">
    <source>
        <dbReference type="RefSeq" id="XP_029643367.2"/>
    </source>
</evidence>
<evidence type="ECO:0000256" key="2">
    <source>
        <dbReference type="ARBA" id="ARBA00023242"/>
    </source>
</evidence>
<dbReference type="GO" id="GO:0005634">
    <property type="term" value="C:nucleus"/>
    <property type="evidence" value="ECO:0007669"/>
    <property type="project" value="UniProtKB-SubCell"/>
</dbReference>
<dbReference type="AlphaFoldDB" id="A0A6P7SYY3"/>
<evidence type="ECO:0000313" key="3">
    <source>
        <dbReference type="Proteomes" id="UP000515154"/>
    </source>
</evidence>
<organism evidence="3 4">
    <name type="scientific">Octopus sinensis</name>
    <name type="common">East Asian common octopus</name>
    <dbReference type="NCBI Taxonomy" id="2607531"/>
    <lineage>
        <taxon>Eukaryota</taxon>
        <taxon>Metazoa</taxon>
        <taxon>Spiralia</taxon>
        <taxon>Lophotrochozoa</taxon>
        <taxon>Mollusca</taxon>
        <taxon>Cephalopoda</taxon>
        <taxon>Coleoidea</taxon>
        <taxon>Octopodiformes</taxon>
        <taxon>Octopoda</taxon>
        <taxon>Incirrata</taxon>
        <taxon>Octopodidae</taxon>
        <taxon>Octopus</taxon>
    </lineage>
</organism>
<dbReference type="GO" id="GO:0006355">
    <property type="term" value="P:regulation of DNA-templated transcription"/>
    <property type="evidence" value="ECO:0007669"/>
    <property type="project" value="InterPro"/>
</dbReference>
<dbReference type="InterPro" id="IPR036600">
    <property type="entry name" value="PAH_sf"/>
</dbReference>
<dbReference type="Proteomes" id="UP000515154">
    <property type="component" value="Linkage group LG12"/>
</dbReference>
<keyword evidence="3" id="KW-1185">Reference proteome</keyword>
<accession>A0A6P7SYY3</accession>
<gene>
    <name evidence="4" type="primary">LOC115217825</name>
</gene>
<reference evidence="4" key="1">
    <citation type="submission" date="2025-08" db="UniProtKB">
        <authorList>
            <consortium name="RefSeq"/>
        </authorList>
    </citation>
    <scope>IDENTIFICATION</scope>
</reference>
<evidence type="ECO:0000256" key="1">
    <source>
        <dbReference type="ARBA" id="ARBA00004123"/>
    </source>
</evidence>
<keyword evidence="2" id="KW-0539">Nucleus</keyword>